<feature type="compositionally biased region" description="Acidic residues" evidence="6">
    <location>
        <begin position="58"/>
        <end position="69"/>
    </location>
</feature>
<evidence type="ECO:0000256" key="2">
    <source>
        <dbReference type="ARBA" id="ARBA00022490"/>
    </source>
</evidence>
<dbReference type="Pfam" id="PF01369">
    <property type="entry name" value="Sec7"/>
    <property type="match status" value="1"/>
</dbReference>
<keyword evidence="4" id="KW-0472">Membrane</keyword>
<keyword evidence="3" id="KW-0653">Protein transport</keyword>
<proteinExistence type="predicted"/>
<keyword evidence="1" id="KW-0813">Transport</keyword>
<feature type="region of interest" description="Disordered" evidence="6">
    <location>
        <begin position="1586"/>
        <end position="1611"/>
    </location>
</feature>
<reference evidence="8 9" key="1">
    <citation type="journal article" date="2023" name="Elife">
        <title>Identification of key yeast species and microbe-microbe interactions impacting larval growth of Drosophila in the wild.</title>
        <authorList>
            <person name="Mure A."/>
            <person name="Sugiura Y."/>
            <person name="Maeda R."/>
            <person name="Honda K."/>
            <person name="Sakurai N."/>
            <person name="Takahashi Y."/>
            <person name="Watada M."/>
            <person name="Katoh T."/>
            <person name="Gotoh A."/>
            <person name="Gotoh Y."/>
            <person name="Taniguchi I."/>
            <person name="Nakamura K."/>
            <person name="Hayashi T."/>
            <person name="Katayama T."/>
            <person name="Uemura T."/>
            <person name="Hattori Y."/>
        </authorList>
    </citation>
    <scope>NUCLEOTIDE SEQUENCE [LARGE SCALE GENOMIC DNA]</scope>
    <source>
        <strain evidence="8 9">PK-24</strain>
    </source>
</reference>
<evidence type="ECO:0000259" key="7">
    <source>
        <dbReference type="PROSITE" id="PS50190"/>
    </source>
</evidence>
<dbReference type="Pfam" id="PF09324">
    <property type="entry name" value="Sec7-like_HDS"/>
    <property type="match status" value="1"/>
</dbReference>
<feature type="domain" description="SEC7" evidence="7">
    <location>
        <begin position="695"/>
        <end position="883"/>
    </location>
</feature>
<feature type="compositionally biased region" description="Acidic residues" evidence="6">
    <location>
        <begin position="1592"/>
        <end position="1611"/>
    </location>
</feature>
<dbReference type="GO" id="GO:0032012">
    <property type="term" value="P:regulation of ARF protein signal transduction"/>
    <property type="evidence" value="ECO:0007669"/>
    <property type="project" value="InterPro"/>
</dbReference>
<protein>
    <submittedName>
        <fullName evidence="8">Arf family guanine nucleotide exchange factor</fullName>
    </submittedName>
</protein>
<comment type="subcellular location">
    <subcellularLocation>
        <location evidence="5">Cytoplasmic vesicle</location>
        <location evidence="5">COPI-coated vesicle membrane</location>
    </subcellularLocation>
</comment>
<keyword evidence="9" id="KW-1185">Reference proteome</keyword>
<dbReference type="PANTHER" id="PTHR10663">
    <property type="entry name" value="GUANYL-NUCLEOTIDE EXCHANGE FACTOR"/>
    <property type="match status" value="1"/>
</dbReference>
<dbReference type="InterPro" id="IPR023394">
    <property type="entry name" value="Sec7_C_sf"/>
</dbReference>
<evidence type="ECO:0000256" key="3">
    <source>
        <dbReference type="ARBA" id="ARBA00022927"/>
    </source>
</evidence>
<dbReference type="GO" id="GO:0005085">
    <property type="term" value="F:guanyl-nucleotide exchange factor activity"/>
    <property type="evidence" value="ECO:0007669"/>
    <property type="project" value="InterPro"/>
</dbReference>
<dbReference type="Proteomes" id="UP001378960">
    <property type="component" value="Unassembled WGS sequence"/>
</dbReference>
<sequence length="1826" mass="210169">MTIEEQEDVPVVNGSDSLSVDVNVNDSNVDNDGIETNNNEEPTEAFNKIEITVEGDNHEDNDEHNDEVTIDNNSIHTSDQQSTYSTTHMTPIKRKSTTATTSHLNENASISFLKLSFEKLLSIKDIMKKHQIIVQKCSTVLEILKTNKMPSEELIFEPLKLTCEQSNIEAKILALDCLSKIFTFNLFTKPIYWDYKSLNQSSLKNKKNSTTDLDTGLDVSITEGKILLIEAAINVIISCYEGEGTDERVELQIIRVLTGAIVNESMPVHGKVLLQAIRQINNIFLLSLSPINQGIAQATLIQIVDSVYGKVMNLNNKQKLIKEKEKIHTDESNENNTMTLQQLQDTSNDNIQLTSDEIIGEEDELYVKDAFLVFRSMSNLASKVIEVDSLDMRSHQVRVKILSLHIIHLILKNYMDVFVNKDHLIFNKNSDETTILVDGIRKYLCLAISRNATSQLSSVYAITLEIYWLMIKNLRSEFKFEIPVFMDEIYFPLGEMKSSGSYQKRYILEVIRRLCCDPKIIIEFYLNYDCDTTLPNLCEKIIDYLTKFALLRVECTLQQKNNFKIFQKSHSLMKEVEKIPELNSSKLSSTQINPDSLLNFPNDFALKMISIDCIISFLQTLNITSGSPLVFQSSLNSSSTVSLDELKLIATDVRNRGLSIASGPFSPLSHSDSNVNNHSLTREESEDHLTNNINQFDTVKQRKTSLIEGIKLFNYSPKKGIAYLSQNGFIDKTNYESIAKFIMENDSLDKSQIGEYLGGSKEENIQVMHSFVDLLDFKNLGFLDSLRLFLQHFRLPGESQVIDRFMLKFAEKYVVDNPNTFANADTVYVLSYSVIMLNTDQHSPQIKKRMTFEEFAKNNRGIDDGKDLDIKFLEGVFKDIQNNEIILNSEHQAALISNDSTVNQQTLILGGSLFGRDYAKEAYSKASKVLSKKTESTVISLGKNNKTKNLKYYTFEQNVNNNPEHVRSIFDTLWMSLLAGLTPPFKEYDDEETADLLLLGIRLSVHLSCIFDIEYARKSFLRGLVQFTNINNPEDMKDKNIKAIYTLLDIAIDEKSYLNDSWKDIFIVISQVERLRLLSKGVNSDSVPDLINAMISKKSIDIKRIQNENNASSGFFAAISGNSKRQSMSQQVLLHHFNQKLPIEMINKINSTELDVLIDKVFSKSNEIEGDGIFQFVEGLIEVAREEIQSSENSNEPRMFCLQKLVDVCYYNMSRIRLQWSELWKVMNQEFNEFGCNSNNKVSIFAIDSLRQLSERFFNIEELSHFKFQKEFLKPFDYIIINNSNLEVKEMVLDCIKYLIIKKSELIRSGWSTILEILEHIGFNVDNEKFVLKGLTIVKEIIDEHLNDIKEQNSFKKLVDCLCEYCKNERFQKISLKSLSMINELVERCGNEIEIENKANDEEYFNKYWFTLIFSFNNIIMEGNDLEVRSKALNFMFEALIDHGKKFNEKSWRKICFELLFPIFDILKRHGDISFNQNEGLWVWLSSTLIQALRKMIILFSTFFEELSKMMDGYLSLLISCICQDNDAISKIGISCLQDLIFTNMKKFDNEHWKKINITFKELFKLTSAVELFELDPLMNNQINNNKKVSEEEQLEDEVEEGDDDDIDNDNDKEEFSSQEIVIKCVLHLHMIQLLSELFDNNEFYETITYDTLIEFSKLLFESYEFAKKFNEDYELRVRLWNGGIVDKLPNLLKQETSSVGVYISIIFRVYCDKDKCDDEGRQIIVEKLIPLSKSLLERGIEFEERSETRNLQSWMPVIVEILEAITEFYEEDFQKVCPNVYEDVIKLVSGVGIGMVGDELRQVLCGFLARVGTVYVLPTRTVKNE</sequence>
<dbReference type="GO" id="GO:0015031">
    <property type="term" value="P:protein transport"/>
    <property type="evidence" value="ECO:0007669"/>
    <property type="project" value="UniProtKB-KW"/>
</dbReference>
<evidence type="ECO:0000256" key="4">
    <source>
        <dbReference type="ARBA" id="ARBA00023136"/>
    </source>
</evidence>
<dbReference type="Pfam" id="PF16213">
    <property type="entry name" value="DCB"/>
    <property type="match status" value="1"/>
</dbReference>
<gene>
    <name evidence="8" type="ORF">DAPK24_049310</name>
</gene>
<accession>A0AAV5RA80</accession>
<dbReference type="InterPro" id="IPR035999">
    <property type="entry name" value="Sec7_dom_sf"/>
</dbReference>
<dbReference type="EMBL" id="BTGB01000009">
    <property type="protein sequence ID" value="GMM48333.1"/>
    <property type="molecule type" value="Genomic_DNA"/>
</dbReference>
<dbReference type="InterPro" id="IPR046455">
    <property type="entry name" value="Sec7/BIG1-like_C"/>
</dbReference>
<dbReference type="SUPFAM" id="SSF48425">
    <property type="entry name" value="Sec7 domain"/>
    <property type="match status" value="1"/>
</dbReference>
<dbReference type="GO" id="GO:0030663">
    <property type="term" value="C:COPI-coated vesicle membrane"/>
    <property type="evidence" value="ECO:0007669"/>
    <property type="project" value="UniProtKB-SubCell"/>
</dbReference>
<evidence type="ECO:0000313" key="8">
    <source>
        <dbReference type="EMBL" id="GMM48333.1"/>
    </source>
</evidence>
<dbReference type="Gene3D" id="1.10.1000.11">
    <property type="entry name" value="Arf Nucleotide-binding Site Opener,domain 2"/>
    <property type="match status" value="1"/>
</dbReference>
<dbReference type="InterPro" id="IPR015403">
    <property type="entry name" value="Mon2/Sec7/BIG1-like_HDS"/>
</dbReference>
<dbReference type="FunFam" id="1.10.1000.11:FF:000003">
    <property type="entry name" value="Brefeldin A-inhibited guanine nucleotide-exchange protein 1"/>
    <property type="match status" value="1"/>
</dbReference>
<dbReference type="PANTHER" id="PTHR10663:SF375">
    <property type="entry name" value="LD29171P"/>
    <property type="match status" value="1"/>
</dbReference>
<feature type="compositionally biased region" description="Polar residues" evidence="6">
    <location>
        <begin position="70"/>
        <end position="89"/>
    </location>
</feature>
<dbReference type="Pfam" id="PF20252">
    <property type="entry name" value="BIG2_C"/>
    <property type="match status" value="1"/>
</dbReference>
<evidence type="ECO:0000313" key="9">
    <source>
        <dbReference type="Proteomes" id="UP001378960"/>
    </source>
</evidence>
<organism evidence="8 9">
    <name type="scientific">Pichia kluyveri</name>
    <name type="common">Yeast</name>
    <dbReference type="NCBI Taxonomy" id="36015"/>
    <lineage>
        <taxon>Eukaryota</taxon>
        <taxon>Fungi</taxon>
        <taxon>Dikarya</taxon>
        <taxon>Ascomycota</taxon>
        <taxon>Saccharomycotina</taxon>
        <taxon>Pichiomycetes</taxon>
        <taxon>Pichiales</taxon>
        <taxon>Pichiaceae</taxon>
        <taxon>Pichia</taxon>
    </lineage>
</organism>
<dbReference type="Gene3D" id="1.10.220.20">
    <property type="match status" value="1"/>
</dbReference>
<evidence type="ECO:0000256" key="5">
    <source>
        <dbReference type="ARBA" id="ARBA00060451"/>
    </source>
</evidence>
<name>A0AAV5RA80_PICKL</name>
<dbReference type="InterPro" id="IPR000904">
    <property type="entry name" value="Sec7_dom"/>
</dbReference>
<dbReference type="InterPro" id="IPR032629">
    <property type="entry name" value="DCB_dom"/>
</dbReference>
<evidence type="ECO:0000256" key="1">
    <source>
        <dbReference type="ARBA" id="ARBA00022448"/>
    </source>
</evidence>
<dbReference type="Pfam" id="PF12783">
    <property type="entry name" value="Sec7-like_HUS"/>
    <property type="match status" value="1"/>
</dbReference>
<dbReference type="CDD" id="cd00171">
    <property type="entry name" value="Sec7"/>
    <property type="match status" value="1"/>
</dbReference>
<dbReference type="SMART" id="SM00222">
    <property type="entry name" value="Sec7"/>
    <property type="match status" value="1"/>
</dbReference>
<dbReference type="InterPro" id="IPR032691">
    <property type="entry name" value="Mon2/Sec7/BIG1-like_HUS"/>
</dbReference>
<dbReference type="PROSITE" id="PS50190">
    <property type="entry name" value="SEC7"/>
    <property type="match status" value="1"/>
</dbReference>
<evidence type="ECO:0000256" key="6">
    <source>
        <dbReference type="SAM" id="MobiDB-lite"/>
    </source>
</evidence>
<feature type="region of interest" description="Disordered" evidence="6">
    <location>
        <begin position="1"/>
        <end position="40"/>
    </location>
</feature>
<feature type="compositionally biased region" description="Low complexity" evidence="6">
    <location>
        <begin position="11"/>
        <end position="31"/>
    </location>
</feature>
<feature type="region of interest" description="Disordered" evidence="6">
    <location>
        <begin position="58"/>
        <end position="100"/>
    </location>
</feature>
<dbReference type="SUPFAM" id="SSF48371">
    <property type="entry name" value="ARM repeat"/>
    <property type="match status" value="1"/>
</dbReference>
<dbReference type="InterPro" id="IPR016024">
    <property type="entry name" value="ARM-type_fold"/>
</dbReference>
<comment type="caution">
    <text evidence="8">The sequence shown here is derived from an EMBL/GenBank/DDBJ whole genome shotgun (WGS) entry which is preliminary data.</text>
</comment>
<keyword evidence="2" id="KW-0963">Cytoplasm</keyword>
<dbReference type="FunFam" id="1.10.220.20:FF:000002">
    <property type="entry name" value="Brefeldin A-inhibited guanine nucleotide-exchange protein 1"/>
    <property type="match status" value="1"/>
</dbReference>